<sequence length="893" mass="98302">MPFGGFRFAFVFPGETKGEANTISVLLVPYSFPRCYSHSFVHAVEGHLLSTPCSTSSNIQDYVPAIDELSVIPPRPQRPQPHPPRSTRSSRDATSNLVLDGGGPSPGLSKATAAPPPPRQGGKNSSMPPEQTRSPHRGPGTDKAIASPGRVRRCRFYRTPGGCRKGPSCPYLHETLPQPSTGGNVKGGPSSTAATSAAGQTSSEDTASSFPARKKTSAVQPRNVVTRPVPNLQVTEPREFEIAQLQRRFKIQDDAVQEAADGTTLMFSIQPSDPDFPYDLEALECSLNVPGTYRSKNAAVTTSHPNLRVLNKELGRGFQINLEKGFDALVAGSPKLTLLQLMNTFDRSLESLLGAKKAETFKLVVNRVRNDGPSYSAPGIYSPELPISEQAAGISDVGEVVVLAPEPTFSPEQLKHASRRRTQELRQLEARMGRLPLFSKFSDGVTFIVPIEPSRRNALPESLKSVKKITLIVPHLYPLQPCRLELSDLADPNAASLANSFIERVTQNPDLSIMNHLNYLAQNIHSMAIPTVEEQQPDESRKPQPISEGDWIPISVEPPEGNTEQAIPIQDREHIITIPRPPEWSVLRDEQSDSDYSDSYDSESDTPDPDNNDQGTSSTLRERGIMISFPGLELHGIELLELTSLSLVIRCERCKDSIDVIKLRDSSMDTSAAKSERCKKCGSSIDLSWRKDFLHSNSVRAGYLDIEGGSPVELLPSNFVPTCSECSTAFLAPGLISVRGQSSMANCRNCHQHMSFRIPEVKMLRTSGLAVRVSRGPVARRAKEKLGIVTGEELPRRGRCKHYGKSYRWFRFSCCSKVFPCDKCHDEVSDHPNEHANRMICGFCSREQNYRTEDCVVCHGNLVGSKRGTGFWEGGRQVLPFSLSFNLESWIPP</sequence>
<dbReference type="GeneID" id="54414486"/>
<organism evidence="9">
    <name type="scientific">Eremomyces bilateralis CBS 781.70</name>
    <dbReference type="NCBI Taxonomy" id="1392243"/>
    <lineage>
        <taxon>Eukaryota</taxon>
        <taxon>Fungi</taxon>
        <taxon>Dikarya</taxon>
        <taxon>Ascomycota</taxon>
        <taxon>Pezizomycotina</taxon>
        <taxon>Dothideomycetes</taxon>
        <taxon>Dothideomycetes incertae sedis</taxon>
        <taxon>Eremomycetales</taxon>
        <taxon>Eremomycetaceae</taxon>
        <taxon>Eremomyces</taxon>
    </lineage>
</organism>
<dbReference type="RefSeq" id="XP_033531406.1">
    <property type="nucleotide sequence ID" value="XM_033673916.1"/>
</dbReference>
<reference evidence="11" key="3">
    <citation type="submission" date="2025-04" db="UniProtKB">
        <authorList>
            <consortium name="RefSeq"/>
        </authorList>
    </citation>
    <scope>IDENTIFICATION</scope>
    <source>
        <strain evidence="11">CBS 781.70</strain>
    </source>
</reference>
<evidence type="ECO:0000259" key="7">
    <source>
        <dbReference type="PROSITE" id="PS50103"/>
    </source>
</evidence>
<evidence type="ECO:0008006" key="12">
    <source>
        <dbReference type="Google" id="ProtNLM"/>
    </source>
</evidence>
<dbReference type="GO" id="GO:0008270">
    <property type="term" value="F:zinc ion binding"/>
    <property type="evidence" value="ECO:0007669"/>
    <property type="project" value="UniProtKB-KW"/>
</dbReference>
<gene>
    <name evidence="9 11" type="ORF">P152DRAFT_148701</name>
</gene>
<dbReference type="AlphaFoldDB" id="A0A6G1FV51"/>
<evidence type="ECO:0000259" key="8">
    <source>
        <dbReference type="PROSITE" id="PS51266"/>
    </source>
</evidence>
<dbReference type="Proteomes" id="UP000504638">
    <property type="component" value="Unplaced"/>
</dbReference>
<dbReference type="OrthoDB" id="10253329at2759"/>
<evidence type="ECO:0000256" key="5">
    <source>
        <dbReference type="PROSITE-ProRule" id="PRU00723"/>
    </source>
</evidence>
<evidence type="ECO:0000256" key="2">
    <source>
        <dbReference type="ARBA" id="ARBA00022771"/>
    </source>
</evidence>
<keyword evidence="3 5" id="KW-0862">Zinc</keyword>
<dbReference type="PROSITE" id="PS51266">
    <property type="entry name" value="ZF_CHY"/>
    <property type="match status" value="1"/>
</dbReference>
<feature type="domain" description="C3H1-type" evidence="7">
    <location>
        <begin position="148"/>
        <end position="176"/>
    </location>
</feature>
<dbReference type="PROSITE" id="PS50103">
    <property type="entry name" value="ZF_C3H1"/>
    <property type="match status" value="1"/>
</dbReference>
<dbReference type="InterPro" id="IPR000571">
    <property type="entry name" value="Znf_CCCH"/>
</dbReference>
<accession>A0A6G1FV51</accession>
<evidence type="ECO:0000256" key="4">
    <source>
        <dbReference type="PROSITE-ProRule" id="PRU00601"/>
    </source>
</evidence>
<evidence type="ECO:0000313" key="10">
    <source>
        <dbReference type="Proteomes" id="UP000504638"/>
    </source>
</evidence>
<evidence type="ECO:0000313" key="11">
    <source>
        <dbReference type="RefSeq" id="XP_033531406.1"/>
    </source>
</evidence>
<evidence type="ECO:0000256" key="1">
    <source>
        <dbReference type="ARBA" id="ARBA00022723"/>
    </source>
</evidence>
<dbReference type="InterPro" id="IPR037274">
    <property type="entry name" value="Znf_CHY_sf"/>
</dbReference>
<feature type="region of interest" description="Disordered" evidence="6">
    <location>
        <begin position="533"/>
        <end position="620"/>
    </location>
</feature>
<reference evidence="9 11" key="1">
    <citation type="submission" date="2020-01" db="EMBL/GenBank/DDBJ databases">
        <authorList>
            <consortium name="DOE Joint Genome Institute"/>
            <person name="Haridas S."/>
            <person name="Albert R."/>
            <person name="Binder M."/>
            <person name="Bloem J."/>
            <person name="Labutti K."/>
            <person name="Salamov A."/>
            <person name="Andreopoulos B."/>
            <person name="Baker S.E."/>
            <person name="Barry K."/>
            <person name="Bills G."/>
            <person name="Bluhm B.H."/>
            <person name="Cannon C."/>
            <person name="Castanera R."/>
            <person name="Culley D.E."/>
            <person name="Daum C."/>
            <person name="Ezra D."/>
            <person name="Gonzalez J.B."/>
            <person name="Henrissat B."/>
            <person name="Kuo A."/>
            <person name="Liang C."/>
            <person name="Lipzen A."/>
            <person name="Lutzoni F."/>
            <person name="Magnuson J."/>
            <person name="Mondo S."/>
            <person name="Nolan M."/>
            <person name="Ohm R."/>
            <person name="Pangilinan J."/>
            <person name="Park H.-J."/>
            <person name="Ramirez L."/>
            <person name="Alfaro M."/>
            <person name="Sun H."/>
            <person name="Tritt A."/>
            <person name="Yoshinaga Y."/>
            <person name="Zwiers L.-H."/>
            <person name="Turgeon B.G."/>
            <person name="Goodwin S.B."/>
            <person name="Spatafora J.W."/>
            <person name="Crous P.W."/>
            <person name="Grigoriev I.V."/>
        </authorList>
    </citation>
    <scope>NUCLEOTIDE SEQUENCE</scope>
    <source>
        <strain evidence="9 11">CBS 781.70</strain>
    </source>
</reference>
<keyword evidence="1 5" id="KW-0479">Metal-binding</keyword>
<feature type="compositionally biased region" description="Pro residues" evidence="6">
    <location>
        <begin position="73"/>
        <end position="84"/>
    </location>
</feature>
<feature type="compositionally biased region" description="Low complexity" evidence="6">
    <location>
        <begin position="187"/>
        <end position="203"/>
    </location>
</feature>
<keyword evidence="10" id="KW-1185">Reference proteome</keyword>
<feature type="region of interest" description="Disordered" evidence="6">
    <location>
        <begin position="71"/>
        <end position="222"/>
    </location>
</feature>
<feature type="domain" description="CHY-type" evidence="8">
    <location>
        <begin position="793"/>
        <end position="860"/>
    </location>
</feature>
<evidence type="ECO:0000256" key="3">
    <source>
        <dbReference type="ARBA" id="ARBA00022833"/>
    </source>
</evidence>
<evidence type="ECO:0000313" key="9">
    <source>
        <dbReference type="EMBL" id="KAF1809775.1"/>
    </source>
</evidence>
<reference evidence="11" key="2">
    <citation type="submission" date="2020-04" db="EMBL/GenBank/DDBJ databases">
        <authorList>
            <consortium name="NCBI Genome Project"/>
        </authorList>
    </citation>
    <scope>NUCLEOTIDE SEQUENCE</scope>
    <source>
        <strain evidence="11">CBS 781.70</strain>
    </source>
</reference>
<dbReference type="EMBL" id="ML975170">
    <property type="protein sequence ID" value="KAF1809775.1"/>
    <property type="molecule type" value="Genomic_DNA"/>
</dbReference>
<evidence type="ECO:0000256" key="6">
    <source>
        <dbReference type="SAM" id="MobiDB-lite"/>
    </source>
</evidence>
<feature type="compositionally biased region" description="Polar residues" evidence="6">
    <location>
        <begin position="122"/>
        <end position="132"/>
    </location>
</feature>
<feature type="zinc finger region" description="C3H1-type" evidence="5">
    <location>
        <begin position="148"/>
        <end position="176"/>
    </location>
</feature>
<name>A0A6G1FV51_9PEZI</name>
<dbReference type="InterPro" id="IPR008913">
    <property type="entry name" value="Znf_CHY"/>
</dbReference>
<keyword evidence="2 4" id="KW-0863">Zinc-finger</keyword>
<proteinExistence type="predicted"/>
<feature type="compositionally biased region" description="Acidic residues" evidence="6">
    <location>
        <begin position="592"/>
        <end position="611"/>
    </location>
</feature>
<protein>
    <recommendedName>
        <fullName evidence="12">CHY-type domain-containing protein</fullName>
    </recommendedName>
</protein>
<dbReference type="SUPFAM" id="SSF161219">
    <property type="entry name" value="CHY zinc finger-like"/>
    <property type="match status" value="1"/>
</dbReference>
<dbReference type="Pfam" id="PF05495">
    <property type="entry name" value="zf-CHY"/>
    <property type="match status" value="1"/>
</dbReference>